<dbReference type="Gene3D" id="3.40.50.10390">
    <property type="entry name" value="Gingipain r, domain 1"/>
    <property type="match status" value="1"/>
</dbReference>
<dbReference type="InterPro" id="IPR001769">
    <property type="entry name" value="Gingipain"/>
</dbReference>
<evidence type="ECO:0000256" key="1">
    <source>
        <dbReference type="ARBA" id="ARBA00022729"/>
    </source>
</evidence>
<dbReference type="EMBL" id="MF535395">
    <property type="protein sequence ID" value="ATB19391.1"/>
    <property type="molecule type" value="Genomic_DNA"/>
</dbReference>
<evidence type="ECO:0000313" key="3">
    <source>
        <dbReference type="EMBL" id="ATB19391.1"/>
    </source>
</evidence>
<keyword evidence="1" id="KW-0732">Signal</keyword>
<dbReference type="NCBIfam" id="NF033707">
    <property type="entry name" value="T9SS_sortase"/>
    <property type="match status" value="1"/>
</dbReference>
<dbReference type="GO" id="GO:0006508">
    <property type="term" value="P:proteolysis"/>
    <property type="evidence" value="ECO:0007669"/>
    <property type="project" value="InterPro"/>
</dbReference>
<dbReference type="Pfam" id="PF01364">
    <property type="entry name" value="Peptidase_C25"/>
    <property type="match status" value="1"/>
</dbReference>
<dbReference type="InterPro" id="IPR029030">
    <property type="entry name" value="Caspase-like_dom_sf"/>
</dbReference>
<dbReference type="Gene3D" id="2.60.40.4070">
    <property type="match status" value="1"/>
</dbReference>
<dbReference type="CDD" id="cd02258">
    <property type="entry name" value="Peptidase_C25_N"/>
    <property type="match status" value="1"/>
</dbReference>
<accession>A0A290DAG9</accession>
<name>A0A290DAG9_9FLAO</name>
<proteinExistence type="predicted"/>
<evidence type="ECO:0000259" key="2">
    <source>
        <dbReference type="Pfam" id="PF01364"/>
    </source>
</evidence>
<dbReference type="InterPro" id="IPR029031">
    <property type="entry name" value="Gingipain_N_sf"/>
</dbReference>
<organism evidence="3">
    <name type="scientific">Flavobacterium columnare</name>
    <dbReference type="NCBI Taxonomy" id="996"/>
    <lineage>
        <taxon>Bacteria</taxon>
        <taxon>Pseudomonadati</taxon>
        <taxon>Bacteroidota</taxon>
        <taxon>Flavobacteriia</taxon>
        <taxon>Flavobacteriales</taxon>
        <taxon>Flavobacteriaceae</taxon>
        <taxon>Flavobacterium</taxon>
    </lineage>
</organism>
<feature type="domain" description="Gingipain" evidence="2">
    <location>
        <begin position="543"/>
        <end position="910"/>
    </location>
</feature>
<dbReference type="AlphaFoldDB" id="A0A290DAG9"/>
<dbReference type="GO" id="GO:0008234">
    <property type="term" value="F:cysteine-type peptidase activity"/>
    <property type="evidence" value="ECO:0007669"/>
    <property type="project" value="InterPro"/>
</dbReference>
<sequence length="1274" mass="143435">MKWVLIFFSFLHCFYLEAQSLGNIELSWTTKPLRYDETRIVAIPNFQPEGLVFSFENKSLLFSKKIAENSFSEESSLKCYEIITDEIEASELGILDPKNINESIDFKIKNVTFRDETSVVLSFNPIYKEGNVYKKVISFSYFFKESVNKKMFARATTGNLQNSVLRKGGWKKFYIEKSGVYKITKSFLSQLGIDVNADPRTLKIYGNGGAMIPLLNSENSNLDLQENAIQVIGEEDGVFDDSDYVLFYGLGMDKWSEENRTHNNLYADKSYYYITSGEDKGKRIQTKVQPVGSAHVFFDKYDFYAYHEVDKYNIGEFGRRWFGEELHLKSNYTFDFFVPNLVLGEEVVVNLSSVATSAKSSSMNVAINGTNQGLVTFLGISDLSTVKGQEGVFLTRYRENTSNTISVALSYNNNGIPSAKCYLDFLSITAKSNLIGYGKQFGFRINQVENKSPLIGQYNLKNVGSVSEIWDVTTFDAVSKINKGTENDFSFLSLIDKKVHEYVVVDPNDYYYPKFDETSNVVNQDLKGNLFWDENNQIKPLDYLIVTPRILKSQADRLADFHRNYSKLNVKVVTLDAIYNEFSTSKQDIGAIRNLVRYIYENAPEGKKINYLCLFGDASFDYKDRVKNNTNLVPNLQSLGSFTLSDSFVSDEFFGMMDPDEGRMTGTEGCDIAVGRILAKDILQAQQIVDKIIQYHDKKSVGKWRNNLVFLSDDVDKNSDATLQVNLNNMADAILANRPFFNAKKIFTDAYEQIITSGGQKYPKAKEEFLNSFSQGALAMIYIGHGGETGLASERLFELADIKALQNPYRFPLFMTVTCEFTRYDNPLKDTGGEIAFQNPQGGPVALISTSRLIYQFIGEQYNLLIAPYLFGYSDKGKVSIAEAVRLAKKESLNIGNHVISFIGDPAMKLAIPDPKAVITHINDEPIATYTGSLSALSKIKISGEIQDDKGQLQKDFYGELFVSIFDKFIDKNTLANDGILPKLSFKSMGETIFRGNANAKEGKFEFNFVVPKDIAIPLGNGKASFYVAEETGIKDKTGHDLNIKVGGINQNAPEDNIPPKMQLYINDKNFVAGSIVNQKPVLIVELQDENGINTAGGIGHDIVVFLDGDETKPIILNDFYNSVKDDYTKGVVNYQFSKLAPGIHTLTVKAWDVYNNMVSSDLKFVVIDDSDLVLTNVLNYPNPFVNYTEFWFTHNKPFEPLEVQVQVMTITGKIVWTKNQTVSTTGFLSRDLIWDGKDDFGDKIGKGVYLYKLSVKSIVSNKKAEKIEKLVIF</sequence>
<reference evidence="3" key="1">
    <citation type="submission" date="2017-07" db="EMBL/GenBank/DDBJ databases">
        <title>The type IX secretion system is required for virulence of the fish pathogen Flavobacterium columnare.</title>
        <authorList>
            <person name="Li N."/>
            <person name="Zhu Y."/>
            <person name="LaFrentz B.R."/>
            <person name="Evenhuis J.P."/>
            <person name="Hunnicutt D.H."/>
            <person name="Conrad R.A."/>
            <person name="Barbier P."/>
            <person name="Gullstrand C.W."/>
            <person name="Roets J.E."/>
            <person name="Powers J.L."/>
            <person name="Kulkarni S.S."/>
            <person name="Erbes D.H."/>
            <person name="Garcia J.C."/>
            <person name="Nie P."/>
            <person name="McBride M.J."/>
        </authorList>
    </citation>
    <scope>NUCLEOTIDE SEQUENCE</scope>
    <source>
        <strain evidence="3">IA-S-4</strain>
    </source>
</reference>
<dbReference type="SUPFAM" id="SSF52129">
    <property type="entry name" value="Caspase-like"/>
    <property type="match status" value="1"/>
</dbReference>
<dbReference type="Gene3D" id="3.40.50.1460">
    <property type="match status" value="1"/>
</dbReference>
<protein>
    <submittedName>
        <fullName evidence="3">C-terminal signal peptidase PorU</fullName>
    </submittedName>
</protein>